<accession>A0ABX7B921</accession>
<organism evidence="1 2">
    <name type="scientific">Skermanella cutis</name>
    <dbReference type="NCBI Taxonomy" id="2775420"/>
    <lineage>
        <taxon>Bacteria</taxon>
        <taxon>Pseudomonadati</taxon>
        <taxon>Pseudomonadota</taxon>
        <taxon>Alphaproteobacteria</taxon>
        <taxon>Rhodospirillales</taxon>
        <taxon>Azospirillaceae</taxon>
        <taxon>Skermanella</taxon>
    </lineage>
</organism>
<evidence type="ECO:0000313" key="1">
    <source>
        <dbReference type="EMBL" id="QQP90260.1"/>
    </source>
</evidence>
<name>A0ABX7B921_9PROT</name>
<gene>
    <name evidence="1" type="ORF">IGS68_03090</name>
</gene>
<keyword evidence="1" id="KW-0378">Hydrolase</keyword>
<dbReference type="RefSeq" id="WP_201077237.1">
    <property type="nucleotide sequence ID" value="NZ_CP067420.1"/>
</dbReference>
<proteinExistence type="predicted"/>
<dbReference type="EMBL" id="CP067420">
    <property type="protein sequence ID" value="QQP90260.1"/>
    <property type="molecule type" value="Genomic_DNA"/>
</dbReference>
<dbReference type="Gene3D" id="3.40.50.1820">
    <property type="entry name" value="alpha/beta hydrolase"/>
    <property type="match status" value="1"/>
</dbReference>
<protein>
    <submittedName>
        <fullName evidence="1">Alpha/beta hydrolase</fullName>
    </submittedName>
</protein>
<keyword evidence="2" id="KW-1185">Reference proteome</keyword>
<evidence type="ECO:0000313" key="2">
    <source>
        <dbReference type="Proteomes" id="UP000595197"/>
    </source>
</evidence>
<reference evidence="1" key="1">
    <citation type="submission" date="2021-02" db="EMBL/GenBank/DDBJ databases">
        <title>Skermanella TT6 skin isolate.</title>
        <authorList>
            <person name="Lee K."/>
            <person name="Ganzorig M."/>
        </authorList>
    </citation>
    <scope>NUCLEOTIDE SEQUENCE</scope>
    <source>
        <strain evidence="1">TT6</strain>
    </source>
</reference>
<dbReference type="SUPFAM" id="SSF53474">
    <property type="entry name" value="alpha/beta-Hydrolases"/>
    <property type="match status" value="1"/>
</dbReference>
<dbReference type="InterPro" id="IPR029058">
    <property type="entry name" value="AB_hydrolase_fold"/>
</dbReference>
<sequence length="306" mass="31536">MNCAATERAAGAPGRPPRMPLGRRGLALLLASLLAAGCTASPAERGSAAAGIAAEGRLARSTLRSGGFDIAAWSRFDDPGGPVHVYVEGDGYAWSSPSDPSSDPTPLNPVALRLAARDGGPNVLYLGRPCQFRPAGSRDSCEPAFWTSRRLAEPVIAALDGAIDRAVPASPRRLVLIGYSGGGGAVVLLAARRSDVAAVVSVAGNLATAAWTAHHRISPLSGSLDPSDSARGLGALPQLHLVGARDGVVPRLVADSYARRAAPDACLRILQVAGASHDKGWLEEWPAALREIPDCTAAPPRPAPIR</sequence>
<dbReference type="GO" id="GO:0016787">
    <property type="term" value="F:hydrolase activity"/>
    <property type="evidence" value="ECO:0007669"/>
    <property type="project" value="UniProtKB-KW"/>
</dbReference>
<dbReference type="Proteomes" id="UP000595197">
    <property type="component" value="Chromosome"/>
</dbReference>